<organism evidence="1 2">
    <name type="scientific">Klebsiella phage vB_KpnM_KB57</name>
    <dbReference type="NCBI Taxonomy" id="1719140"/>
    <lineage>
        <taxon>Viruses</taxon>
        <taxon>Duplodnaviria</taxon>
        <taxon>Heunggongvirae</taxon>
        <taxon>Uroviricota</taxon>
        <taxon>Caudoviricetes</taxon>
        <taxon>Vequintavirinae</taxon>
        <taxon>Mydovirus</taxon>
        <taxon>Mydovirus KB57</taxon>
    </lineage>
</organism>
<evidence type="ECO:0000313" key="1">
    <source>
        <dbReference type="EMBL" id="ALM02476.1"/>
    </source>
</evidence>
<reference evidence="1 2" key="1">
    <citation type="submission" date="2015-10" db="EMBL/GenBank/DDBJ databases">
        <title>Complete genome sequence of Klebsiella pneumoniae bacteriophage vB_KpnM_KB57.</title>
        <authorList>
            <person name="Volozhantsev N.V."/>
            <person name="Popova A.V."/>
            <person name="Krasilnikova V.M."/>
            <person name="Bogun A.G."/>
        </authorList>
    </citation>
    <scope>NUCLEOTIDE SEQUENCE [LARGE SCALE GENOMIC DNA]</scope>
</reference>
<dbReference type="GeneID" id="26523055"/>
<dbReference type="RefSeq" id="YP_009187701.1">
    <property type="nucleotide sequence ID" value="NC_028659.1"/>
</dbReference>
<accession>A0A0S1S5H0</accession>
<dbReference type="Proteomes" id="UP000203990">
    <property type="component" value="Segment"/>
</dbReference>
<dbReference type="EMBL" id="KT934943">
    <property type="protein sequence ID" value="ALM02476.1"/>
    <property type="molecule type" value="Genomic_DNA"/>
</dbReference>
<dbReference type="KEGG" id="vg:26523055"/>
<proteinExistence type="predicted"/>
<gene>
    <name evidence="1" type="ORF">KB57_088</name>
</gene>
<keyword evidence="2" id="KW-1185">Reference proteome</keyword>
<name>A0A0S1S5H0_9CAUD</name>
<protein>
    <submittedName>
        <fullName evidence="1">Uncharacterized protein</fullName>
    </submittedName>
</protein>
<evidence type="ECO:0000313" key="2">
    <source>
        <dbReference type="Proteomes" id="UP000203990"/>
    </source>
</evidence>
<sequence>METLERMHSLSLRLNDIIVEMKARARQLFPEVYTDERPDL</sequence>